<organism evidence="1 2">
    <name type="scientific">Alicyclobacillus cycloheptanicus</name>
    <dbReference type="NCBI Taxonomy" id="1457"/>
    <lineage>
        <taxon>Bacteria</taxon>
        <taxon>Bacillati</taxon>
        <taxon>Bacillota</taxon>
        <taxon>Bacilli</taxon>
        <taxon>Bacillales</taxon>
        <taxon>Alicyclobacillaceae</taxon>
        <taxon>Alicyclobacillus</taxon>
    </lineage>
</organism>
<evidence type="ECO:0000313" key="2">
    <source>
        <dbReference type="Proteomes" id="UP001232973"/>
    </source>
</evidence>
<name>A0ABT9XHG4_9BACL</name>
<evidence type="ECO:0000313" key="1">
    <source>
        <dbReference type="EMBL" id="MDQ0189747.1"/>
    </source>
</evidence>
<keyword evidence="2" id="KW-1185">Reference proteome</keyword>
<gene>
    <name evidence="1" type="ORF">J2S03_001594</name>
</gene>
<reference evidence="1 2" key="1">
    <citation type="submission" date="2023-07" db="EMBL/GenBank/DDBJ databases">
        <title>Genomic Encyclopedia of Type Strains, Phase IV (KMG-IV): sequencing the most valuable type-strain genomes for metagenomic binning, comparative biology and taxonomic classification.</title>
        <authorList>
            <person name="Goeker M."/>
        </authorList>
    </citation>
    <scope>NUCLEOTIDE SEQUENCE [LARGE SCALE GENOMIC DNA]</scope>
    <source>
        <strain evidence="1 2">DSM 4006</strain>
    </source>
</reference>
<sequence length="38" mass="3817">MEGSAPHGAVSQAEKGLRGGILSLNACQEAYVLCGVVT</sequence>
<protein>
    <submittedName>
        <fullName evidence="1">Uncharacterized protein</fullName>
    </submittedName>
</protein>
<accession>A0ABT9XHG4</accession>
<dbReference type="EMBL" id="JAUSTP010000010">
    <property type="protein sequence ID" value="MDQ0189747.1"/>
    <property type="molecule type" value="Genomic_DNA"/>
</dbReference>
<dbReference type="Proteomes" id="UP001232973">
    <property type="component" value="Unassembled WGS sequence"/>
</dbReference>
<comment type="caution">
    <text evidence="1">The sequence shown here is derived from an EMBL/GenBank/DDBJ whole genome shotgun (WGS) entry which is preliminary data.</text>
</comment>
<proteinExistence type="predicted"/>